<dbReference type="InterPro" id="IPR043519">
    <property type="entry name" value="NT_sf"/>
</dbReference>
<evidence type="ECO:0000313" key="3">
    <source>
        <dbReference type="EMBL" id="HIT17955.1"/>
    </source>
</evidence>
<dbReference type="GO" id="GO:0005737">
    <property type="term" value="C:cytoplasm"/>
    <property type="evidence" value="ECO:0007669"/>
    <property type="project" value="UniProtKB-SubCell"/>
</dbReference>
<name>A0A9D1G9V0_9FIRM</name>
<dbReference type="Proteomes" id="UP000886893">
    <property type="component" value="Unassembled WGS sequence"/>
</dbReference>
<comment type="subcellular location">
    <subcellularLocation>
        <location evidence="2">Cytoplasm</location>
    </subcellularLocation>
</comment>
<proteinExistence type="inferred from homology"/>
<gene>
    <name evidence="2 3" type="primary">rsfS</name>
    <name evidence="3" type="ORF">IAD04_06270</name>
</gene>
<dbReference type="Gene3D" id="3.30.460.10">
    <property type="entry name" value="Beta Polymerase, domain 2"/>
    <property type="match status" value="1"/>
</dbReference>
<dbReference type="AlphaFoldDB" id="A0A9D1G9V0"/>
<dbReference type="EMBL" id="DVKI01000195">
    <property type="protein sequence ID" value="HIT17955.1"/>
    <property type="molecule type" value="Genomic_DNA"/>
</dbReference>
<dbReference type="SUPFAM" id="SSF81301">
    <property type="entry name" value="Nucleotidyltransferase"/>
    <property type="match status" value="1"/>
</dbReference>
<comment type="similarity">
    <text evidence="1 2">Belongs to the Iojap/RsfS family.</text>
</comment>
<keyword evidence="2" id="KW-0678">Repressor</keyword>
<sequence length="112" mass="12871">MEDKKLQILIETILDKKGEDLIYIDVSQNNPLARFFIITTVTSNRHALAIGQALKEACEINDIPIRNVEGKSSSEWVLVDANDYIIHIFTKEARIHYGLEKLWANYPIMKVN</sequence>
<dbReference type="GO" id="GO:0042256">
    <property type="term" value="P:cytosolic ribosome assembly"/>
    <property type="evidence" value="ECO:0007669"/>
    <property type="project" value="UniProtKB-UniRule"/>
</dbReference>
<reference evidence="3" key="2">
    <citation type="journal article" date="2021" name="PeerJ">
        <title>Extensive microbial diversity within the chicken gut microbiome revealed by metagenomics and culture.</title>
        <authorList>
            <person name="Gilroy R."/>
            <person name="Ravi A."/>
            <person name="Getino M."/>
            <person name="Pursley I."/>
            <person name="Horton D.L."/>
            <person name="Alikhan N.F."/>
            <person name="Baker D."/>
            <person name="Gharbi K."/>
            <person name="Hall N."/>
            <person name="Watson M."/>
            <person name="Adriaenssens E.M."/>
            <person name="Foster-Nyarko E."/>
            <person name="Jarju S."/>
            <person name="Secka A."/>
            <person name="Antonio M."/>
            <person name="Oren A."/>
            <person name="Chaudhuri R.R."/>
            <person name="La Ragione R."/>
            <person name="Hildebrand F."/>
            <person name="Pallen M.J."/>
        </authorList>
    </citation>
    <scope>NUCLEOTIDE SEQUENCE</scope>
    <source>
        <strain evidence="3">14508</strain>
    </source>
</reference>
<comment type="caution">
    <text evidence="3">The sequence shown here is derived from an EMBL/GenBank/DDBJ whole genome shotgun (WGS) entry which is preliminary data.</text>
</comment>
<evidence type="ECO:0000256" key="1">
    <source>
        <dbReference type="ARBA" id="ARBA00010574"/>
    </source>
</evidence>
<accession>A0A9D1G9V0</accession>
<organism evidence="3 4">
    <name type="scientific">Candidatus Caccosoma faecigallinarum</name>
    <dbReference type="NCBI Taxonomy" id="2840720"/>
    <lineage>
        <taxon>Bacteria</taxon>
        <taxon>Bacillati</taxon>
        <taxon>Bacillota</taxon>
        <taxon>Bacillota incertae sedis</taxon>
        <taxon>Candidatus Caccosoma</taxon>
    </lineage>
</organism>
<comment type="function">
    <text evidence="2">Functions as a ribosomal silencing factor. Interacts with ribosomal protein uL14 (rplN), blocking formation of intersubunit bridge B8. Prevents association of the 30S and 50S ribosomal subunits and the formation of functional ribosomes, thus repressing translation.</text>
</comment>
<dbReference type="GO" id="GO:0090071">
    <property type="term" value="P:negative regulation of ribosome biogenesis"/>
    <property type="evidence" value="ECO:0007669"/>
    <property type="project" value="UniProtKB-UniRule"/>
</dbReference>
<dbReference type="NCBIfam" id="TIGR00090">
    <property type="entry name" value="rsfS_iojap_ybeB"/>
    <property type="match status" value="1"/>
</dbReference>
<dbReference type="GO" id="GO:0017148">
    <property type="term" value="P:negative regulation of translation"/>
    <property type="evidence" value="ECO:0007669"/>
    <property type="project" value="UniProtKB-UniRule"/>
</dbReference>
<reference evidence="3" key="1">
    <citation type="submission" date="2020-10" db="EMBL/GenBank/DDBJ databases">
        <authorList>
            <person name="Gilroy R."/>
        </authorList>
    </citation>
    <scope>NUCLEOTIDE SEQUENCE</scope>
    <source>
        <strain evidence="3">14508</strain>
    </source>
</reference>
<comment type="subunit">
    <text evidence="2">Interacts with ribosomal protein uL14 (rplN).</text>
</comment>
<dbReference type="PANTHER" id="PTHR21043">
    <property type="entry name" value="IOJAP SUPERFAMILY ORTHOLOG"/>
    <property type="match status" value="1"/>
</dbReference>
<dbReference type="InterPro" id="IPR004394">
    <property type="entry name" value="Iojap/RsfS/C7orf30"/>
</dbReference>
<protein>
    <recommendedName>
        <fullName evidence="2">Ribosomal silencing factor RsfS</fullName>
    </recommendedName>
</protein>
<dbReference type="Pfam" id="PF02410">
    <property type="entry name" value="RsfS"/>
    <property type="match status" value="1"/>
</dbReference>
<evidence type="ECO:0000256" key="2">
    <source>
        <dbReference type="HAMAP-Rule" id="MF_01477"/>
    </source>
</evidence>
<dbReference type="HAMAP" id="MF_01477">
    <property type="entry name" value="Iojap_RsfS"/>
    <property type="match status" value="1"/>
</dbReference>
<dbReference type="PANTHER" id="PTHR21043:SF0">
    <property type="entry name" value="MITOCHONDRIAL ASSEMBLY OF RIBOSOMAL LARGE SUBUNIT PROTEIN 1"/>
    <property type="match status" value="1"/>
</dbReference>
<keyword evidence="2" id="KW-0963">Cytoplasm</keyword>
<evidence type="ECO:0000313" key="4">
    <source>
        <dbReference type="Proteomes" id="UP000886893"/>
    </source>
</evidence>
<dbReference type="GO" id="GO:0043023">
    <property type="term" value="F:ribosomal large subunit binding"/>
    <property type="evidence" value="ECO:0007669"/>
    <property type="project" value="TreeGrafter"/>
</dbReference>
<keyword evidence="2" id="KW-0810">Translation regulation</keyword>